<dbReference type="RefSeq" id="WP_039783314.1">
    <property type="nucleotide sequence ID" value="NZ_JAVLSJ010000031.1"/>
</dbReference>
<evidence type="ECO:0000256" key="6">
    <source>
        <dbReference type="ARBA" id="ARBA00043884"/>
    </source>
</evidence>
<evidence type="ECO:0000256" key="5">
    <source>
        <dbReference type="ARBA" id="ARBA00022975"/>
    </source>
</evidence>
<comment type="caution">
    <text evidence="12">The sequence shown here is derived from an EMBL/GenBank/DDBJ whole genome shotgun (WGS) entry which is preliminary data.</text>
</comment>
<evidence type="ECO:0000256" key="8">
    <source>
        <dbReference type="NCBIfam" id="TIGR00670"/>
    </source>
</evidence>
<dbReference type="InterPro" id="IPR006132">
    <property type="entry name" value="Asp/Orn_carbamoyltranf_P-bd"/>
</dbReference>
<gene>
    <name evidence="12" type="ORF">RI048_27420</name>
</gene>
<comment type="pathway">
    <text evidence="1">Pyrimidine metabolism; UMP biosynthesis via de novo pathway; (S)-dihydroorotate from bicarbonate: step 2/3.</text>
</comment>
<comment type="function">
    <text evidence="6">Catalyzes the condensation of carbamoyl phosphate and aspartate to form carbamoyl aspartate and inorganic phosphate, the committed step in the de novo pyrimidine nucleotide biosynthesis pathway.</text>
</comment>
<evidence type="ECO:0000313" key="13">
    <source>
        <dbReference type="Proteomes" id="UP001246576"/>
    </source>
</evidence>
<dbReference type="InterPro" id="IPR002082">
    <property type="entry name" value="Asp_carbamoyltransf"/>
</dbReference>
<dbReference type="InterPro" id="IPR036901">
    <property type="entry name" value="Asp/Orn_carbamoylTrfase_sf"/>
</dbReference>
<dbReference type="NCBIfam" id="NF002032">
    <property type="entry name" value="PRK00856.1"/>
    <property type="match status" value="1"/>
</dbReference>
<proteinExistence type="inferred from homology"/>
<feature type="domain" description="Aspartate/ornithine carbamoyltransferase Asp/Orn-binding" evidence="10">
    <location>
        <begin position="245"/>
        <end position="399"/>
    </location>
</feature>
<evidence type="ECO:0000256" key="7">
    <source>
        <dbReference type="ARBA" id="ARBA00048859"/>
    </source>
</evidence>
<evidence type="ECO:0000256" key="3">
    <source>
        <dbReference type="ARBA" id="ARBA00013008"/>
    </source>
</evidence>
<comment type="catalytic activity">
    <reaction evidence="7">
        <text>carbamoyl phosphate + L-aspartate = N-carbamoyl-L-aspartate + phosphate + H(+)</text>
        <dbReference type="Rhea" id="RHEA:20013"/>
        <dbReference type="ChEBI" id="CHEBI:15378"/>
        <dbReference type="ChEBI" id="CHEBI:29991"/>
        <dbReference type="ChEBI" id="CHEBI:32814"/>
        <dbReference type="ChEBI" id="CHEBI:43474"/>
        <dbReference type="ChEBI" id="CHEBI:58228"/>
        <dbReference type="EC" id="2.1.3.2"/>
    </reaction>
</comment>
<keyword evidence="4 9" id="KW-0808">Transferase</keyword>
<comment type="similarity">
    <text evidence="2">Belongs to the aspartate/ornithine carbamoyltransferase superfamily. ATCase family.</text>
</comment>
<dbReference type="Pfam" id="PF00185">
    <property type="entry name" value="OTCace"/>
    <property type="match status" value="1"/>
</dbReference>
<dbReference type="PROSITE" id="PS00097">
    <property type="entry name" value="CARBAMOYLTRANSFERASE"/>
    <property type="match status" value="1"/>
</dbReference>
<accession>A0ABU2EW87</accession>
<dbReference type="InterPro" id="IPR006130">
    <property type="entry name" value="Asp/Orn_carbamoylTrfase"/>
</dbReference>
<dbReference type="GO" id="GO:0004070">
    <property type="term" value="F:aspartate carbamoyltransferase activity"/>
    <property type="evidence" value="ECO:0007669"/>
    <property type="project" value="UniProtKB-EC"/>
</dbReference>
<feature type="domain" description="Aspartate/ornithine carbamoyltransferase carbamoyl-P binding" evidence="11">
    <location>
        <begin position="93"/>
        <end position="233"/>
    </location>
</feature>
<dbReference type="PRINTS" id="PR00100">
    <property type="entry name" value="AOTCASE"/>
</dbReference>
<dbReference type="Gene3D" id="3.40.50.1370">
    <property type="entry name" value="Aspartate/ornithine carbamoyltransferase"/>
    <property type="match status" value="2"/>
</dbReference>
<dbReference type="NCBIfam" id="TIGR00670">
    <property type="entry name" value="asp_carb_tr"/>
    <property type="match status" value="1"/>
</dbReference>
<name>A0ABU2EW87_9BURK</name>
<protein>
    <recommendedName>
        <fullName evidence="3 8">Aspartate carbamoyltransferase</fullName>
        <ecNumber evidence="3 8">2.1.3.2</ecNumber>
    </recommendedName>
</protein>
<dbReference type="EC" id="2.1.3.2" evidence="3 8"/>
<dbReference type="InterPro" id="IPR006131">
    <property type="entry name" value="Asp_carbamoyltransf_Asp/Orn-bd"/>
</dbReference>
<sequence>MNLPQQAFLRDAMRILNMTRESFSQRIGCTKRALDTWLLPDESSEFRAMPEMARRFISEILAAGELRARGEGPGSSALRGKEAPPRSFGRLSHLLSVAQFSRESSERLFALADIMQPVARRRKVSRVLEGAVLANLFFEASTRTRLSFASAFMRLGGSVCDTTGFTYSSMAKGESIGDTSRTVSGYADVLVVRHPEQGSVAQFASATHVPVINGGDGAGEHPTQALIDLYTIQREFSRLGKLIDGSHIVITGDLKYGRTAHSLVQLLSLYRRIRFTLVSPPSLEMPEEITQLIALRGHDVEVSDSLARALQGADVIYTTRIQRERLTDESIDSFLSIFEINKKVVDQYCKNDVIVMHPLPRDSRPGAYDLNIDLDGDARLAIFRQTDNGVPIRMAIFATILGVDGLVQGSLREANWAIPETWGPDDVLDIDSLEVEAQ</sequence>
<evidence type="ECO:0000256" key="2">
    <source>
        <dbReference type="ARBA" id="ARBA00008896"/>
    </source>
</evidence>
<evidence type="ECO:0000259" key="10">
    <source>
        <dbReference type="Pfam" id="PF00185"/>
    </source>
</evidence>
<organism evidence="12 13">
    <name type="scientific">Herbaspirillum huttiense subsp. lycopersici</name>
    <dbReference type="NCBI Taxonomy" id="3074428"/>
    <lineage>
        <taxon>Bacteria</taxon>
        <taxon>Pseudomonadati</taxon>
        <taxon>Pseudomonadota</taxon>
        <taxon>Betaproteobacteria</taxon>
        <taxon>Burkholderiales</taxon>
        <taxon>Oxalobacteraceae</taxon>
        <taxon>Herbaspirillum</taxon>
    </lineage>
</organism>
<dbReference type="EMBL" id="JAVLSJ010000031">
    <property type="protein sequence ID" value="MDR9851977.1"/>
    <property type="molecule type" value="Genomic_DNA"/>
</dbReference>
<evidence type="ECO:0000259" key="11">
    <source>
        <dbReference type="Pfam" id="PF02729"/>
    </source>
</evidence>
<dbReference type="NCBIfam" id="NF008853">
    <property type="entry name" value="PRK11891.1"/>
    <property type="match status" value="1"/>
</dbReference>
<evidence type="ECO:0000256" key="4">
    <source>
        <dbReference type="ARBA" id="ARBA00022679"/>
    </source>
</evidence>
<keyword evidence="13" id="KW-1185">Reference proteome</keyword>
<evidence type="ECO:0000256" key="9">
    <source>
        <dbReference type="RuleBase" id="RU003634"/>
    </source>
</evidence>
<dbReference type="PANTHER" id="PTHR45753:SF6">
    <property type="entry name" value="ASPARTATE CARBAMOYLTRANSFERASE"/>
    <property type="match status" value="1"/>
</dbReference>
<keyword evidence="5" id="KW-0665">Pyrimidine biosynthesis</keyword>
<dbReference type="Proteomes" id="UP001246576">
    <property type="component" value="Unassembled WGS sequence"/>
</dbReference>
<dbReference type="PANTHER" id="PTHR45753">
    <property type="entry name" value="ORNITHINE CARBAMOYLTRANSFERASE, MITOCHONDRIAL"/>
    <property type="match status" value="1"/>
</dbReference>
<evidence type="ECO:0000313" key="12">
    <source>
        <dbReference type="EMBL" id="MDR9851977.1"/>
    </source>
</evidence>
<evidence type="ECO:0000256" key="1">
    <source>
        <dbReference type="ARBA" id="ARBA00004852"/>
    </source>
</evidence>
<dbReference type="Pfam" id="PF02729">
    <property type="entry name" value="OTCace_N"/>
    <property type="match status" value="1"/>
</dbReference>
<dbReference type="SUPFAM" id="SSF53671">
    <property type="entry name" value="Aspartate/ornithine carbamoyltransferase"/>
    <property type="match status" value="1"/>
</dbReference>
<dbReference type="PRINTS" id="PR00101">
    <property type="entry name" value="ATCASE"/>
</dbReference>
<reference evidence="12" key="1">
    <citation type="submission" date="2023-09" db="EMBL/GenBank/DDBJ databases">
        <title>Description of first Herbaspirillum huttiense subsp. nephrolepsisexaltata and Herbaspirillum huttiense subsp. lycopersicon.</title>
        <authorList>
            <person name="Poudel M."/>
            <person name="Sharma A."/>
            <person name="Goss E."/>
            <person name="Tapia J.H."/>
            <person name="Harmon C.M."/>
            <person name="Jones J.B."/>
        </authorList>
    </citation>
    <scope>NUCLEOTIDE SEQUENCE</scope>
    <source>
        <strain evidence="12">SE1</strain>
    </source>
</reference>